<evidence type="ECO:0000313" key="26">
    <source>
        <dbReference type="EMBL" id="KAK5107418.1"/>
    </source>
</evidence>
<dbReference type="GO" id="GO:0003723">
    <property type="term" value="F:RNA binding"/>
    <property type="evidence" value="ECO:0007669"/>
    <property type="project" value="UniProtKB-KW"/>
</dbReference>
<evidence type="ECO:0000256" key="11">
    <source>
        <dbReference type="ARBA" id="ARBA00022737"/>
    </source>
</evidence>
<reference evidence="26" key="1">
    <citation type="submission" date="2023-08" db="EMBL/GenBank/DDBJ databases">
        <title>Black Yeasts Isolated from many extreme environments.</title>
        <authorList>
            <person name="Coleine C."/>
            <person name="Stajich J.E."/>
            <person name="Selbmann L."/>
        </authorList>
    </citation>
    <scope>NUCLEOTIDE SEQUENCE</scope>
    <source>
        <strain evidence="26">CCFEE 5401</strain>
    </source>
</reference>
<evidence type="ECO:0000256" key="22">
    <source>
        <dbReference type="ARBA" id="ARBA00033317"/>
    </source>
</evidence>
<evidence type="ECO:0000313" key="27">
    <source>
        <dbReference type="Proteomes" id="UP001310890"/>
    </source>
</evidence>
<dbReference type="InterPro" id="IPR050410">
    <property type="entry name" value="CCR4/nocturin_mRNA_transcr"/>
</dbReference>
<keyword evidence="16" id="KW-0805">Transcription regulation</keyword>
<dbReference type="InterPro" id="IPR003591">
    <property type="entry name" value="Leu-rich_rpt_typical-subtyp"/>
</dbReference>
<dbReference type="SUPFAM" id="SSF52058">
    <property type="entry name" value="L domain-like"/>
    <property type="match status" value="1"/>
</dbReference>
<dbReference type="InterPro" id="IPR032675">
    <property type="entry name" value="LRR_dom_sf"/>
</dbReference>
<evidence type="ECO:0000256" key="4">
    <source>
        <dbReference type="ARBA" id="ARBA00004496"/>
    </source>
</evidence>
<dbReference type="InterPro" id="IPR005135">
    <property type="entry name" value="Endo/exonuclease/phosphatase"/>
</dbReference>
<evidence type="ECO:0000256" key="1">
    <source>
        <dbReference type="ARBA" id="ARBA00001663"/>
    </source>
</evidence>
<keyword evidence="17" id="KW-0804">Transcription</keyword>
<dbReference type="InterPro" id="IPR025875">
    <property type="entry name" value="Leu-rich_rpt_4"/>
</dbReference>
<evidence type="ECO:0000256" key="2">
    <source>
        <dbReference type="ARBA" id="ARBA00001946"/>
    </source>
</evidence>
<keyword evidence="15" id="KW-0694">RNA-binding</keyword>
<keyword evidence="7" id="KW-0963">Cytoplasm</keyword>
<dbReference type="EC" id="3.1.13.4" evidence="6"/>
<keyword evidence="13" id="KW-0269">Exonuclease</keyword>
<evidence type="ECO:0000259" key="25">
    <source>
        <dbReference type="Pfam" id="PF03372"/>
    </source>
</evidence>
<organism evidence="26 27">
    <name type="scientific">Meristemomyces frigidus</name>
    <dbReference type="NCBI Taxonomy" id="1508187"/>
    <lineage>
        <taxon>Eukaryota</taxon>
        <taxon>Fungi</taxon>
        <taxon>Dikarya</taxon>
        <taxon>Ascomycota</taxon>
        <taxon>Pezizomycotina</taxon>
        <taxon>Dothideomycetes</taxon>
        <taxon>Dothideomycetidae</taxon>
        <taxon>Mycosphaerellales</taxon>
        <taxon>Teratosphaeriaceae</taxon>
        <taxon>Meristemomyces</taxon>
    </lineage>
</organism>
<feature type="compositionally biased region" description="Polar residues" evidence="24">
    <location>
        <begin position="131"/>
        <end position="143"/>
    </location>
</feature>
<evidence type="ECO:0000256" key="16">
    <source>
        <dbReference type="ARBA" id="ARBA00023015"/>
    </source>
</evidence>
<dbReference type="GO" id="GO:0005737">
    <property type="term" value="C:cytoplasm"/>
    <property type="evidence" value="ECO:0007669"/>
    <property type="project" value="UniProtKB-SubCell"/>
</dbReference>
<keyword evidence="8" id="KW-0433">Leucine-rich repeat</keyword>
<accession>A0AAN7YL57</accession>
<evidence type="ECO:0000256" key="5">
    <source>
        <dbReference type="ARBA" id="ARBA00010774"/>
    </source>
</evidence>
<comment type="subcellular location">
    <subcellularLocation>
        <location evidence="4">Cytoplasm</location>
    </subcellularLocation>
    <subcellularLocation>
        <location evidence="3">Nucleus</location>
    </subcellularLocation>
</comment>
<dbReference type="PANTHER" id="PTHR12121:SF100">
    <property type="entry name" value="POLY(A)-SPECIFIC RIBONUCLEASE"/>
    <property type="match status" value="1"/>
</dbReference>
<comment type="function">
    <text evidence="23">Acts as a catalytic component of the CCR4-NOT core complex, which in the nucleus seems to be a general transcription factor, and in the cytoplasm the major mRNA deadenylase involved in mRNA turnover. Ccr4 has 3'-5' RNase activity with a strong preference for polyadenylated substrates and also low exonuclease activity towards single-stranded DNA.</text>
</comment>
<dbReference type="GO" id="GO:0005634">
    <property type="term" value="C:nucleus"/>
    <property type="evidence" value="ECO:0007669"/>
    <property type="project" value="UniProtKB-SubCell"/>
</dbReference>
<dbReference type="PANTHER" id="PTHR12121">
    <property type="entry name" value="CARBON CATABOLITE REPRESSOR PROTEIN 4"/>
    <property type="match status" value="1"/>
</dbReference>
<dbReference type="Pfam" id="PF03372">
    <property type="entry name" value="Exo_endo_phos"/>
    <property type="match status" value="1"/>
</dbReference>
<evidence type="ECO:0000256" key="23">
    <source>
        <dbReference type="ARBA" id="ARBA00045495"/>
    </source>
</evidence>
<dbReference type="InterPro" id="IPR001611">
    <property type="entry name" value="Leu-rich_rpt"/>
</dbReference>
<dbReference type="Proteomes" id="UP001310890">
    <property type="component" value="Unassembled WGS sequence"/>
</dbReference>
<protein>
    <recommendedName>
        <fullName evidence="19">CCR4-Not complex 3'-5'-exoribonuclease subunit Ccr4</fullName>
        <ecNumber evidence="6">3.1.13.4</ecNumber>
    </recommendedName>
    <alternativeName>
        <fullName evidence="20">Carbon catabolite repressor protein 4</fullName>
    </alternativeName>
    <alternativeName>
        <fullName evidence="21">Cytoplasmic deadenylase</fullName>
    </alternativeName>
    <alternativeName>
        <fullName evidence="22">Glucose-repressible alcohol dehydrogenase transcriptional effector</fullName>
    </alternativeName>
</protein>
<comment type="similarity">
    <text evidence="5">Belongs to the CCR4/nocturin family.</text>
</comment>
<dbReference type="GO" id="GO:0046872">
    <property type="term" value="F:metal ion binding"/>
    <property type="evidence" value="ECO:0007669"/>
    <property type="project" value="UniProtKB-KW"/>
</dbReference>
<feature type="domain" description="Endonuclease/exonuclease/phosphatase" evidence="25">
    <location>
        <begin position="322"/>
        <end position="663"/>
    </location>
</feature>
<dbReference type="InterPro" id="IPR036691">
    <property type="entry name" value="Endo/exonu/phosph_ase_sf"/>
</dbReference>
<dbReference type="SUPFAM" id="SSF56219">
    <property type="entry name" value="DNase I-like"/>
    <property type="match status" value="1"/>
</dbReference>
<evidence type="ECO:0000256" key="20">
    <source>
        <dbReference type="ARBA" id="ARBA00030493"/>
    </source>
</evidence>
<keyword evidence="10" id="KW-0479">Metal-binding</keyword>
<evidence type="ECO:0000256" key="6">
    <source>
        <dbReference type="ARBA" id="ARBA00012161"/>
    </source>
</evidence>
<name>A0AAN7YL57_9PEZI</name>
<dbReference type="EMBL" id="JAVRRL010000122">
    <property type="protein sequence ID" value="KAK5107418.1"/>
    <property type="molecule type" value="Genomic_DNA"/>
</dbReference>
<feature type="region of interest" description="Disordered" evidence="24">
    <location>
        <begin position="32"/>
        <end position="100"/>
    </location>
</feature>
<feature type="compositionally biased region" description="Polar residues" evidence="24">
    <location>
        <begin position="82"/>
        <end position="95"/>
    </location>
</feature>
<evidence type="ECO:0000256" key="3">
    <source>
        <dbReference type="ARBA" id="ARBA00004123"/>
    </source>
</evidence>
<evidence type="ECO:0000256" key="18">
    <source>
        <dbReference type="ARBA" id="ARBA00023242"/>
    </source>
</evidence>
<feature type="compositionally biased region" description="Polar residues" evidence="24">
    <location>
        <begin position="61"/>
        <end position="73"/>
    </location>
</feature>
<sequence>MFGASNNHRHNQLLNGGSAQIYQNAMGFNSKNYQTQHHGSQVHHVNGQGLDHGGTGYAGHNYTNSGSTLNASTPHYAPAHHSNGTPDPSHASISPPNEHWAEQEAEYHRLKNANDKPHHYARNSPHVSRFPGTSQSSLSQQTDPGEHGDRRKAPAFPDEPDEAGCWDAMDLGGHGLRSMNASIFRHYPDLSKIYFNHNALTWLPPDIGLMRSLTTLDLSFNQLESLPAEIGMLTNLKKLLVYGNKLRDLPTEIGTLFQLETLGVAGNNLLRMDYMQYIRDNGTKDFVRHLREQAEPPTAPNDREWTQLVDEADTEPDKFTVCSWNILCDRAATAQAYSYTPSQALSWDHRRSTILDEITNRNADILALQEIDVENYNEYFRPNLATDGYKGVFLPKGRAQTMTERESKVVDGCAIFFKNNKYIQLDKQNISYSTSAIQRQDMKEGGAVYNRVMGKDHIAIILFLENRATGSRLIVVNTHLAWEGWQADVKLVQVGILMEQLTRLAEQYAKMGPCTNKEMFKYANEDRADGLPEPHIEPAPSMAYATGTQIPLLICGDFNSLGDSGVYDLITQGSIPSSHSDFGDHKYGDFTRNGVSHPFSLKSAYANISNWSFTNWTPDFREVIDYVWYSTNSLQPIKLLGEVDPEYMRRVPGFPNWHFPSDHLALFAEFQVKGRKERKVVEADFGPSSRRDNRRDGS</sequence>
<evidence type="ECO:0000256" key="24">
    <source>
        <dbReference type="SAM" id="MobiDB-lite"/>
    </source>
</evidence>
<keyword evidence="11" id="KW-0677">Repeat</keyword>
<evidence type="ECO:0000256" key="13">
    <source>
        <dbReference type="ARBA" id="ARBA00022839"/>
    </source>
</evidence>
<dbReference type="GO" id="GO:0004535">
    <property type="term" value="F:poly(A)-specific ribonuclease activity"/>
    <property type="evidence" value="ECO:0007669"/>
    <property type="project" value="UniProtKB-EC"/>
</dbReference>
<dbReference type="Gene3D" id="3.60.10.10">
    <property type="entry name" value="Endonuclease/exonuclease/phosphatase"/>
    <property type="match status" value="1"/>
</dbReference>
<dbReference type="PROSITE" id="PS51450">
    <property type="entry name" value="LRR"/>
    <property type="match status" value="1"/>
</dbReference>
<dbReference type="CDD" id="cd09097">
    <property type="entry name" value="Deadenylase_CCR4"/>
    <property type="match status" value="1"/>
</dbReference>
<proteinExistence type="inferred from homology"/>
<evidence type="ECO:0000256" key="15">
    <source>
        <dbReference type="ARBA" id="ARBA00022884"/>
    </source>
</evidence>
<evidence type="ECO:0000256" key="12">
    <source>
        <dbReference type="ARBA" id="ARBA00022801"/>
    </source>
</evidence>
<evidence type="ECO:0000256" key="17">
    <source>
        <dbReference type="ARBA" id="ARBA00023163"/>
    </source>
</evidence>
<dbReference type="FunFam" id="3.60.10.10:FF:000037">
    <property type="entry name" value="Glucose-repressible alcohol dehydrogenase transcriptional effector"/>
    <property type="match status" value="1"/>
</dbReference>
<evidence type="ECO:0000256" key="19">
    <source>
        <dbReference type="ARBA" id="ARBA00023475"/>
    </source>
</evidence>
<keyword evidence="12" id="KW-0378">Hydrolase</keyword>
<feature type="region of interest" description="Disordered" evidence="24">
    <location>
        <begin position="115"/>
        <end position="164"/>
    </location>
</feature>
<dbReference type="Gene3D" id="3.80.10.10">
    <property type="entry name" value="Ribonuclease Inhibitor"/>
    <property type="match status" value="1"/>
</dbReference>
<evidence type="ECO:0000256" key="10">
    <source>
        <dbReference type="ARBA" id="ARBA00022723"/>
    </source>
</evidence>
<dbReference type="AlphaFoldDB" id="A0AAN7YL57"/>
<comment type="cofactor">
    <cofactor evidence="2">
        <name>Mg(2+)</name>
        <dbReference type="ChEBI" id="CHEBI:18420"/>
    </cofactor>
</comment>
<evidence type="ECO:0000256" key="8">
    <source>
        <dbReference type="ARBA" id="ARBA00022614"/>
    </source>
</evidence>
<comment type="catalytic activity">
    <reaction evidence="1">
        <text>Exonucleolytic cleavage of poly(A) to 5'-AMP.</text>
        <dbReference type="EC" id="3.1.13.4"/>
    </reaction>
</comment>
<evidence type="ECO:0000256" key="14">
    <source>
        <dbReference type="ARBA" id="ARBA00022842"/>
    </source>
</evidence>
<comment type="caution">
    <text evidence="26">The sequence shown here is derived from an EMBL/GenBank/DDBJ whole genome shotgun (WGS) entry which is preliminary data.</text>
</comment>
<keyword evidence="14" id="KW-0460">Magnesium</keyword>
<gene>
    <name evidence="26" type="ORF">LTR62_001279</name>
</gene>
<dbReference type="Pfam" id="PF12799">
    <property type="entry name" value="LRR_4"/>
    <property type="match status" value="1"/>
</dbReference>
<evidence type="ECO:0000256" key="9">
    <source>
        <dbReference type="ARBA" id="ARBA00022722"/>
    </source>
</evidence>
<dbReference type="SMART" id="SM00369">
    <property type="entry name" value="LRR_TYP"/>
    <property type="match status" value="2"/>
</dbReference>
<evidence type="ECO:0000256" key="21">
    <source>
        <dbReference type="ARBA" id="ARBA00031469"/>
    </source>
</evidence>
<keyword evidence="18" id="KW-0539">Nucleus</keyword>
<evidence type="ECO:0000256" key="7">
    <source>
        <dbReference type="ARBA" id="ARBA00022490"/>
    </source>
</evidence>
<keyword evidence="9" id="KW-0540">Nuclease</keyword>